<sequence>MSPSCVPVHEEYSRIHHLRGAKNGSRRWRKLIKMLVRESKSIYGSKPLTFQYDAVSYSQNFDDGCHSEEHGRCPQAFREFRWHLFECPRALCSSVYLLRSSLRPLCTVANTRTYLHASGSLSRITYGIMDYMQIFETSPQQVFTFPDMDPNVPQPDSGRILKTLFAAMLVHLLSRARGSLKCMWGVR</sequence>
<reference evidence="1 2" key="1">
    <citation type="submission" date="2019-09" db="EMBL/GenBank/DDBJ databases">
        <title>A chromosome-level genome assembly of the Chinese tupelo Nyssa sinensis.</title>
        <authorList>
            <person name="Yang X."/>
            <person name="Kang M."/>
            <person name="Yang Y."/>
            <person name="Xiong H."/>
            <person name="Wang M."/>
            <person name="Zhang Z."/>
            <person name="Wang Z."/>
            <person name="Wu H."/>
            <person name="Ma T."/>
            <person name="Liu J."/>
            <person name="Xi Z."/>
        </authorList>
    </citation>
    <scope>NUCLEOTIDE SEQUENCE [LARGE SCALE GENOMIC DNA]</scope>
    <source>
        <strain evidence="1">J267</strain>
        <tissue evidence="1">Leaf</tissue>
    </source>
</reference>
<evidence type="ECO:0000313" key="2">
    <source>
        <dbReference type="Proteomes" id="UP000325577"/>
    </source>
</evidence>
<organism evidence="1 2">
    <name type="scientific">Nyssa sinensis</name>
    <dbReference type="NCBI Taxonomy" id="561372"/>
    <lineage>
        <taxon>Eukaryota</taxon>
        <taxon>Viridiplantae</taxon>
        <taxon>Streptophyta</taxon>
        <taxon>Embryophyta</taxon>
        <taxon>Tracheophyta</taxon>
        <taxon>Spermatophyta</taxon>
        <taxon>Magnoliopsida</taxon>
        <taxon>eudicotyledons</taxon>
        <taxon>Gunneridae</taxon>
        <taxon>Pentapetalae</taxon>
        <taxon>asterids</taxon>
        <taxon>Cornales</taxon>
        <taxon>Nyssaceae</taxon>
        <taxon>Nyssa</taxon>
    </lineage>
</organism>
<evidence type="ECO:0000313" key="1">
    <source>
        <dbReference type="EMBL" id="KAA8546648.1"/>
    </source>
</evidence>
<proteinExistence type="predicted"/>
<protein>
    <submittedName>
        <fullName evidence="1">Uncharacterized protein</fullName>
    </submittedName>
</protein>
<name>A0A5J5BV21_9ASTE</name>
<dbReference type="Proteomes" id="UP000325577">
    <property type="component" value="Linkage Group LG1"/>
</dbReference>
<accession>A0A5J5BV21</accession>
<dbReference type="EMBL" id="CM018032">
    <property type="protein sequence ID" value="KAA8546648.1"/>
    <property type="molecule type" value="Genomic_DNA"/>
</dbReference>
<gene>
    <name evidence="1" type="ORF">F0562_003121</name>
</gene>
<dbReference type="AlphaFoldDB" id="A0A5J5BV21"/>
<dbReference type="OrthoDB" id="692779at2759"/>
<keyword evidence="2" id="KW-1185">Reference proteome</keyword>